<sequence>MFYGGIHRGCDITHVADAHTTRDMREHGLPHGPDEAIRVLNAQAAWTKQPDAVGSVTTTAEAFA</sequence>
<name>A0ABP4PH15_9MICO</name>
<reference evidence="2" key="1">
    <citation type="journal article" date="2019" name="Int. J. Syst. Evol. Microbiol.">
        <title>The Global Catalogue of Microorganisms (GCM) 10K type strain sequencing project: providing services to taxonomists for standard genome sequencing and annotation.</title>
        <authorList>
            <consortium name="The Broad Institute Genomics Platform"/>
            <consortium name="The Broad Institute Genome Sequencing Center for Infectious Disease"/>
            <person name="Wu L."/>
            <person name="Ma J."/>
        </authorList>
    </citation>
    <scope>NUCLEOTIDE SEQUENCE [LARGE SCALE GENOMIC DNA]</scope>
    <source>
        <strain evidence="2">JCM 14589</strain>
    </source>
</reference>
<protein>
    <submittedName>
        <fullName evidence="1">Uncharacterized protein</fullName>
    </submittedName>
</protein>
<dbReference type="Proteomes" id="UP001500350">
    <property type="component" value="Unassembled WGS sequence"/>
</dbReference>
<keyword evidence="2" id="KW-1185">Reference proteome</keyword>
<dbReference type="EMBL" id="BAAANW010000031">
    <property type="protein sequence ID" value="GAA1577356.1"/>
    <property type="molecule type" value="Genomic_DNA"/>
</dbReference>
<evidence type="ECO:0000313" key="1">
    <source>
        <dbReference type="EMBL" id="GAA1577356.1"/>
    </source>
</evidence>
<comment type="caution">
    <text evidence="1">The sequence shown here is derived from an EMBL/GenBank/DDBJ whole genome shotgun (WGS) entry which is preliminary data.</text>
</comment>
<evidence type="ECO:0000313" key="2">
    <source>
        <dbReference type="Proteomes" id="UP001500350"/>
    </source>
</evidence>
<gene>
    <name evidence="1" type="ORF">GCM10009763_25660</name>
</gene>
<accession>A0ABP4PH15</accession>
<organism evidence="1 2">
    <name type="scientific">Dermacoccus profundi</name>
    <dbReference type="NCBI Taxonomy" id="322602"/>
    <lineage>
        <taxon>Bacteria</taxon>
        <taxon>Bacillati</taxon>
        <taxon>Actinomycetota</taxon>
        <taxon>Actinomycetes</taxon>
        <taxon>Micrococcales</taxon>
        <taxon>Dermacoccaceae</taxon>
        <taxon>Dermacoccus</taxon>
    </lineage>
</organism>
<proteinExistence type="predicted"/>
<dbReference type="RefSeq" id="WP_241510798.1">
    <property type="nucleotide sequence ID" value="NZ_BAAANW010000031.1"/>
</dbReference>